<evidence type="ECO:0000313" key="1">
    <source>
        <dbReference type="EMBL" id="EHK44531.1"/>
    </source>
</evidence>
<comment type="caution">
    <text evidence="1">The sequence shown here is derived from an EMBL/GenBank/DDBJ whole genome shotgun (WGS) entry which is preliminary data.</text>
</comment>
<dbReference type="EMBL" id="ABDG02000025">
    <property type="protein sequence ID" value="EHK44531.1"/>
    <property type="molecule type" value="Genomic_DNA"/>
</dbReference>
<organism evidence="1 2">
    <name type="scientific">Hypocrea atroviridis (strain ATCC 20476 / IMI 206040)</name>
    <name type="common">Trichoderma atroviride</name>
    <dbReference type="NCBI Taxonomy" id="452589"/>
    <lineage>
        <taxon>Eukaryota</taxon>
        <taxon>Fungi</taxon>
        <taxon>Dikarya</taxon>
        <taxon>Ascomycota</taxon>
        <taxon>Pezizomycotina</taxon>
        <taxon>Sordariomycetes</taxon>
        <taxon>Hypocreomycetidae</taxon>
        <taxon>Hypocreales</taxon>
        <taxon>Hypocreaceae</taxon>
        <taxon>Trichoderma</taxon>
    </lineage>
</organism>
<keyword evidence="2" id="KW-1185">Reference proteome</keyword>
<dbReference type="Proteomes" id="UP000005426">
    <property type="component" value="Unassembled WGS sequence"/>
</dbReference>
<dbReference type="HOGENOM" id="CLU_966632_0_0_1"/>
<protein>
    <submittedName>
        <fullName evidence="1">Uncharacterized protein</fullName>
    </submittedName>
</protein>
<dbReference type="AlphaFoldDB" id="G9NYS5"/>
<gene>
    <name evidence="1" type="ORF">TRIATDRAFT_87563</name>
</gene>
<accession>G9NYS5</accession>
<dbReference type="OrthoDB" id="10487046at2759"/>
<sequence length="288" mass="33015">MPRRFSHGRPPATVYGTSRYFHGHPVSNNFWAPIQQASPRCLEEAVSERLLTPFIVCQTYTKSPWHLQHDYCTQRLEDRLVDVQLITTQLQLLVFGLLIPECGTYYHKCYSTGSRRQLEAWKHRGPPARAWSMQPKERRRNARERSGLQYTLSVPRVCVEILLAESSATPDTLTSPPVKPLSAQGIKAVQCLVTSAKRYRCLHPELEIARWFERKAEQRPGRSFRATLALPERRLLDKTESYLVSLLPIAQSPARRSRIGSMRCFHALLAQNCQPHFVALQTDARNGI</sequence>
<proteinExistence type="predicted"/>
<evidence type="ECO:0000313" key="2">
    <source>
        <dbReference type="Proteomes" id="UP000005426"/>
    </source>
</evidence>
<reference evidence="1 2" key="1">
    <citation type="journal article" date="2011" name="Genome Biol.">
        <title>Comparative genome sequence analysis underscores mycoparasitism as the ancestral life style of Trichoderma.</title>
        <authorList>
            <person name="Kubicek C.P."/>
            <person name="Herrera-Estrella A."/>
            <person name="Seidl-Seiboth V."/>
            <person name="Martinez D.A."/>
            <person name="Druzhinina I.S."/>
            <person name="Thon M."/>
            <person name="Zeilinger S."/>
            <person name="Casas-Flores S."/>
            <person name="Horwitz B.A."/>
            <person name="Mukherjee P.K."/>
            <person name="Mukherjee M."/>
            <person name="Kredics L."/>
            <person name="Alcaraz L.D."/>
            <person name="Aerts A."/>
            <person name="Antal Z."/>
            <person name="Atanasova L."/>
            <person name="Cervantes-Badillo M.G."/>
            <person name="Challacombe J."/>
            <person name="Chertkov O."/>
            <person name="McCluskey K."/>
            <person name="Coulpier F."/>
            <person name="Deshpande N."/>
            <person name="von Doehren H."/>
            <person name="Ebbole D.J."/>
            <person name="Esquivel-Naranjo E.U."/>
            <person name="Fekete E."/>
            <person name="Flipphi M."/>
            <person name="Glaser F."/>
            <person name="Gomez-Rodriguez E.Y."/>
            <person name="Gruber S."/>
            <person name="Han C."/>
            <person name="Henrissat B."/>
            <person name="Hermosa R."/>
            <person name="Hernandez-Onate M."/>
            <person name="Karaffa L."/>
            <person name="Kosti I."/>
            <person name="Le Crom S."/>
            <person name="Lindquist E."/>
            <person name="Lucas S."/>
            <person name="Luebeck M."/>
            <person name="Luebeck P.S."/>
            <person name="Margeot A."/>
            <person name="Metz B."/>
            <person name="Misra M."/>
            <person name="Nevalainen H."/>
            <person name="Omann M."/>
            <person name="Packer N."/>
            <person name="Perrone G."/>
            <person name="Uresti-Rivera E.E."/>
            <person name="Salamov A."/>
            <person name="Schmoll M."/>
            <person name="Seiboth B."/>
            <person name="Shapiro H."/>
            <person name="Sukno S."/>
            <person name="Tamayo-Ramos J.A."/>
            <person name="Tisch D."/>
            <person name="Wiest A."/>
            <person name="Wilkinson H.H."/>
            <person name="Zhang M."/>
            <person name="Coutinho P.M."/>
            <person name="Kenerley C.M."/>
            <person name="Monte E."/>
            <person name="Baker S.E."/>
            <person name="Grigoriev I.V."/>
        </authorList>
    </citation>
    <scope>NUCLEOTIDE SEQUENCE [LARGE SCALE GENOMIC DNA]</scope>
    <source>
        <strain evidence="2">ATCC 20476 / IMI 206040</strain>
    </source>
</reference>
<name>G9NYS5_HYPAI</name>